<protein>
    <submittedName>
        <fullName evidence="2">Oxidoreductase</fullName>
    </submittedName>
</protein>
<reference evidence="2 3" key="1">
    <citation type="submission" date="2022-11" db="EMBL/GenBank/DDBJ databases">
        <title>Minimal conservation of predation-associated metabolite biosynthetic gene clusters underscores biosynthetic potential of Myxococcota including descriptions for ten novel species: Archangium lansinium sp. nov., Myxococcus landrumus sp. nov., Nannocystis bai.</title>
        <authorList>
            <person name="Ahearne A."/>
            <person name="Stevens C."/>
            <person name="Dowd S."/>
        </authorList>
    </citation>
    <scope>NUCLEOTIDE SEQUENCE [LARGE SCALE GENOMIC DNA]</scope>
    <source>
        <strain evidence="2 3">NCELM</strain>
    </source>
</reference>
<dbReference type="PANTHER" id="PTHR43157">
    <property type="entry name" value="PHOSPHATIDYLINOSITOL-GLYCAN BIOSYNTHESIS CLASS F PROTEIN-RELATED"/>
    <property type="match status" value="1"/>
</dbReference>
<keyword evidence="3" id="KW-1185">Reference proteome</keyword>
<dbReference type="InterPro" id="IPR002347">
    <property type="entry name" value="SDR_fam"/>
</dbReference>
<dbReference type="NCBIfam" id="NF004846">
    <property type="entry name" value="PRK06197.1"/>
    <property type="match status" value="1"/>
</dbReference>
<gene>
    <name evidence="2" type="ORF">POL58_38845</name>
</gene>
<accession>A0ABT5BJP7</accession>
<dbReference type="SUPFAM" id="SSF51735">
    <property type="entry name" value="NAD(P)-binding Rossmann-fold domains"/>
    <property type="match status" value="1"/>
</dbReference>
<dbReference type="CDD" id="cd05327">
    <property type="entry name" value="retinol-DH_like_SDR_c_like"/>
    <property type="match status" value="1"/>
</dbReference>
<dbReference type="RefSeq" id="WP_272007261.1">
    <property type="nucleotide sequence ID" value="NZ_JAQNDN010000022.1"/>
</dbReference>
<dbReference type="Pfam" id="PF00106">
    <property type="entry name" value="adh_short"/>
    <property type="match status" value="1"/>
</dbReference>
<sequence length="301" mass="32283">MSGWGTKDIPRLDGKTAVVTGANSGIGYYTALELARAGATVVIGCRDAGRGEEALRGLQQQSGGQVSLVALDLSSLASVRAFAGEVRKSHSRLDLLINNAGIMALPQRELTVDGFEKQFGTNHLGHFALTGLLWPALRASPAARVVTVSSGMAWMGRLDVDDLQSERRYTPMGTYSNSKLANLLFMLELQRRAGSPALRSVGAHPGGAATNLQKHAFTNSIKWFGQSAQDGALPSLRAATAPDVKGGEYYGPWLLTMRGAPGRAWIPPRARNELLARRLWQRSEELTGVRFDLSQGAEAAE</sequence>
<organism evidence="2 3">
    <name type="scientific">Nannocystis radixulma</name>
    <dbReference type="NCBI Taxonomy" id="2995305"/>
    <lineage>
        <taxon>Bacteria</taxon>
        <taxon>Pseudomonadati</taxon>
        <taxon>Myxococcota</taxon>
        <taxon>Polyangia</taxon>
        <taxon>Nannocystales</taxon>
        <taxon>Nannocystaceae</taxon>
        <taxon>Nannocystis</taxon>
    </lineage>
</organism>
<evidence type="ECO:0000256" key="1">
    <source>
        <dbReference type="ARBA" id="ARBA00023002"/>
    </source>
</evidence>
<dbReference type="Proteomes" id="UP001217838">
    <property type="component" value="Unassembled WGS sequence"/>
</dbReference>
<evidence type="ECO:0000313" key="2">
    <source>
        <dbReference type="EMBL" id="MDC0673769.1"/>
    </source>
</evidence>
<comment type="caution">
    <text evidence="2">The sequence shown here is derived from an EMBL/GenBank/DDBJ whole genome shotgun (WGS) entry which is preliminary data.</text>
</comment>
<dbReference type="EMBL" id="JAQNDN010000022">
    <property type="protein sequence ID" value="MDC0673769.1"/>
    <property type="molecule type" value="Genomic_DNA"/>
</dbReference>
<dbReference type="PANTHER" id="PTHR43157:SF31">
    <property type="entry name" value="PHOSPHATIDYLINOSITOL-GLYCAN BIOSYNTHESIS CLASS F PROTEIN"/>
    <property type="match status" value="1"/>
</dbReference>
<evidence type="ECO:0000313" key="3">
    <source>
        <dbReference type="Proteomes" id="UP001217838"/>
    </source>
</evidence>
<name>A0ABT5BJP7_9BACT</name>
<keyword evidence="1" id="KW-0560">Oxidoreductase</keyword>
<proteinExistence type="predicted"/>
<dbReference type="Gene3D" id="3.40.50.720">
    <property type="entry name" value="NAD(P)-binding Rossmann-like Domain"/>
    <property type="match status" value="1"/>
</dbReference>
<dbReference type="PRINTS" id="PR00081">
    <property type="entry name" value="GDHRDH"/>
</dbReference>
<dbReference type="InterPro" id="IPR036291">
    <property type="entry name" value="NAD(P)-bd_dom_sf"/>
</dbReference>